<dbReference type="Gene3D" id="3.30.200.20">
    <property type="entry name" value="Phosphorylase Kinase, domain 1"/>
    <property type="match status" value="1"/>
</dbReference>
<evidence type="ECO:0000256" key="21">
    <source>
        <dbReference type="SAM" id="Phobius"/>
    </source>
</evidence>
<keyword evidence="16" id="KW-0675">Receptor</keyword>
<dbReference type="SUPFAM" id="SSF52058">
    <property type="entry name" value="L domain-like"/>
    <property type="match status" value="1"/>
</dbReference>
<dbReference type="InterPro" id="IPR011009">
    <property type="entry name" value="Kinase-like_dom_sf"/>
</dbReference>
<keyword evidence="17" id="KW-0325">Glycoprotein</keyword>
<dbReference type="InterPro" id="IPR017441">
    <property type="entry name" value="Protein_kinase_ATP_BS"/>
</dbReference>
<dbReference type="PANTHER" id="PTHR48005:SF51">
    <property type="entry name" value="PROTEIN KINASE DOMAIN-CONTAINING PROTEIN"/>
    <property type="match status" value="1"/>
</dbReference>
<dbReference type="GO" id="GO:0005524">
    <property type="term" value="F:ATP binding"/>
    <property type="evidence" value="ECO:0007669"/>
    <property type="project" value="UniProtKB-UniRule"/>
</dbReference>
<evidence type="ECO:0000256" key="6">
    <source>
        <dbReference type="ARBA" id="ARBA00022614"/>
    </source>
</evidence>
<dbReference type="PROSITE" id="PS00107">
    <property type="entry name" value="PROTEIN_KINASE_ATP"/>
    <property type="match status" value="1"/>
</dbReference>
<evidence type="ECO:0000256" key="1">
    <source>
        <dbReference type="ARBA" id="ARBA00004162"/>
    </source>
</evidence>
<keyword evidence="13 20" id="KW-0067">ATP-binding</keyword>
<reference evidence="24" key="1">
    <citation type="submission" date="2015-12" db="EMBL/GenBank/DDBJ databases">
        <title>Update maize B73 reference genome by single molecule sequencing technologies.</title>
        <authorList>
            <consortium name="Maize Genome Sequencing Project"/>
            <person name="Ware D."/>
        </authorList>
    </citation>
    <scope>NUCLEOTIDE SEQUENCE [LARGE SCALE GENOMIC DNA]</scope>
    <source>
        <strain evidence="24">cv. B73</strain>
    </source>
</reference>
<keyword evidence="4" id="KW-0723">Serine/threonine-protein kinase</keyword>
<comment type="subcellular location">
    <subcellularLocation>
        <location evidence="1">Cell membrane</location>
        <topology evidence="1">Single-pass membrane protein</topology>
    </subcellularLocation>
    <subcellularLocation>
        <location evidence="2">Membrane</location>
        <topology evidence="2">Single-pass type I membrane protein</topology>
    </subcellularLocation>
</comment>
<evidence type="ECO:0000256" key="20">
    <source>
        <dbReference type="PROSITE-ProRule" id="PRU10141"/>
    </source>
</evidence>
<dbReference type="Pfam" id="PF00560">
    <property type="entry name" value="LRR_1"/>
    <property type="match status" value="2"/>
</dbReference>
<feature type="domain" description="Protein kinase" evidence="22">
    <location>
        <begin position="177"/>
        <end position="457"/>
    </location>
</feature>
<dbReference type="GO" id="GO:0004672">
    <property type="term" value="F:protein kinase activity"/>
    <property type="evidence" value="ECO:0000318"/>
    <property type="project" value="GO_Central"/>
</dbReference>
<dbReference type="FunFam" id="3.30.200.20:FF:000309">
    <property type="entry name" value="Leucine-rich repeat receptor protein kinase MSP1"/>
    <property type="match status" value="1"/>
</dbReference>
<evidence type="ECO:0000256" key="19">
    <source>
        <dbReference type="ARBA" id="ARBA00048679"/>
    </source>
</evidence>
<keyword evidence="9" id="KW-0732">Signal</keyword>
<dbReference type="Gene3D" id="1.10.510.10">
    <property type="entry name" value="Transferase(Phosphotransferase) domain 1"/>
    <property type="match status" value="1"/>
</dbReference>
<keyword evidence="5" id="KW-0597">Phosphoprotein</keyword>
<evidence type="ECO:0000256" key="12">
    <source>
        <dbReference type="ARBA" id="ARBA00022777"/>
    </source>
</evidence>
<keyword evidence="15 21" id="KW-0472">Membrane</keyword>
<evidence type="ECO:0000256" key="13">
    <source>
        <dbReference type="ARBA" id="ARBA00022840"/>
    </source>
</evidence>
<dbReference type="EC" id="2.7.11.1" evidence="3"/>
<sequence length="503" mass="53832">MLSGHIPLTLGNATSMLRLDLSGNHLDGGVPVELTKLAHMWHLNLSHNNLTGEVPALLGKMASLQDLDLSGNPGLCGDIAGLSSCHSDSIRGGSRSRRYRARLVLVVVTLVSAAALLPSVAAVSFVLLARRRRQAGQDSGPDTTASGAGGAMALTVSIWGKDAAFSFGDILAATEHFNEAYCIGKGSFGSVYRADLPGPGGRSLAVKRLDASETGDACWGVSEKNFENEVRALTRVRHHNIVRLHGFSAMGGHMYLAYELVERGSLGKVLYRPGRSCELFDWAARVRAIGGLAQALAYLHHDCSPPMIHRDVTVNNVLLDPDYEPRVSNFGTARFLAPGRFDCTSVAGSYGYMAPELAYLRVTTKCDVYSFGVVTLEILMGRHPGSLISSMHSRLLDTSGSLLLKDALDQRLDSPEGQVGAQVVSAFLVALSCVREDPEGRPTMRSVAPGALGVKAFGAEQAAHRDQGHRSDWLSRIILIPTVVLSSPKMFASSSWISVAFLN</sequence>
<keyword evidence="8 21" id="KW-0812">Transmembrane</keyword>
<keyword evidence="14 21" id="KW-1133">Transmembrane helix</keyword>
<evidence type="ECO:0000256" key="10">
    <source>
        <dbReference type="ARBA" id="ARBA00022737"/>
    </source>
</evidence>
<evidence type="ECO:0000256" key="9">
    <source>
        <dbReference type="ARBA" id="ARBA00022729"/>
    </source>
</evidence>
<dbReference type="PANTHER" id="PTHR48005">
    <property type="entry name" value="LEUCINE RICH REPEAT KINASE 2"/>
    <property type="match status" value="1"/>
</dbReference>
<dbReference type="InterPro" id="IPR001611">
    <property type="entry name" value="Leu-rich_rpt"/>
</dbReference>
<proteinExistence type="predicted"/>
<keyword evidence="6" id="KW-0433">Leucine-rich repeat</keyword>
<evidence type="ECO:0000256" key="18">
    <source>
        <dbReference type="ARBA" id="ARBA00047899"/>
    </source>
</evidence>
<comment type="catalytic activity">
    <reaction evidence="19">
        <text>L-seryl-[protein] + ATP = O-phospho-L-seryl-[protein] + ADP + H(+)</text>
        <dbReference type="Rhea" id="RHEA:17989"/>
        <dbReference type="Rhea" id="RHEA-COMP:9863"/>
        <dbReference type="Rhea" id="RHEA-COMP:11604"/>
        <dbReference type="ChEBI" id="CHEBI:15378"/>
        <dbReference type="ChEBI" id="CHEBI:29999"/>
        <dbReference type="ChEBI" id="CHEBI:30616"/>
        <dbReference type="ChEBI" id="CHEBI:83421"/>
        <dbReference type="ChEBI" id="CHEBI:456216"/>
        <dbReference type="EC" id="2.7.11.1"/>
    </reaction>
</comment>
<dbReference type="InterPro" id="IPR051420">
    <property type="entry name" value="Ser_Thr_Kinases_DiverseReg"/>
</dbReference>
<name>A0A804LYV8_MAIZE</name>
<dbReference type="InterPro" id="IPR000719">
    <property type="entry name" value="Prot_kinase_dom"/>
</dbReference>
<dbReference type="EnsemblPlants" id="Zm00001eb046250_T001">
    <property type="protein sequence ID" value="Zm00001eb046250_P001"/>
    <property type="gene ID" value="Zm00001eb046250"/>
</dbReference>
<accession>A0A804LYV8</accession>
<organism evidence="23 24">
    <name type="scientific">Zea mays</name>
    <name type="common">Maize</name>
    <dbReference type="NCBI Taxonomy" id="4577"/>
    <lineage>
        <taxon>Eukaryota</taxon>
        <taxon>Viridiplantae</taxon>
        <taxon>Streptophyta</taxon>
        <taxon>Embryophyta</taxon>
        <taxon>Tracheophyta</taxon>
        <taxon>Spermatophyta</taxon>
        <taxon>Magnoliopsida</taxon>
        <taxon>Liliopsida</taxon>
        <taxon>Poales</taxon>
        <taxon>Poaceae</taxon>
        <taxon>PACMAD clade</taxon>
        <taxon>Panicoideae</taxon>
        <taxon>Andropogonodae</taxon>
        <taxon>Andropogoneae</taxon>
        <taxon>Tripsacinae</taxon>
        <taxon>Zea</taxon>
    </lineage>
</organism>
<dbReference type="PROSITE" id="PS50011">
    <property type="entry name" value="PROTEIN_KINASE_DOM"/>
    <property type="match status" value="1"/>
</dbReference>
<dbReference type="Pfam" id="PF00069">
    <property type="entry name" value="Pkinase"/>
    <property type="match status" value="1"/>
</dbReference>
<dbReference type="InParanoid" id="A0A804LYV8"/>
<dbReference type="AlphaFoldDB" id="A0A804LYV8"/>
<evidence type="ECO:0000256" key="3">
    <source>
        <dbReference type="ARBA" id="ARBA00012513"/>
    </source>
</evidence>
<evidence type="ECO:0000256" key="4">
    <source>
        <dbReference type="ARBA" id="ARBA00022527"/>
    </source>
</evidence>
<keyword evidence="7" id="KW-0808">Transferase</keyword>
<dbReference type="InterPro" id="IPR008266">
    <property type="entry name" value="Tyr_kinase_AS"/>
</dbReference>
<feature type="binding site" evidence="20">
    <location>
        <position position="207"/>
    </location>
    <ligand>
        <name>ATP</name>
        <dbReference type="ChEBI" id="CHEBI:30616"/>
    </ligand>
</feature>
<dbReference type="GO" id="GO:0005886">
    <property type="term" value="C:plasma membrane"/>
    <property type="evidence" value="ECO:0007669"/>
    <property type="project" value="UniProtKB-SubCell"/>
</dbReference>
<evidence type="ECO:0000313" key="24">
    <source>
        <dbReference type="Proteomes" id="UP000007305"/>
    </source>
</evidence>
<feature type="transmembrane region" description="Helical" evidence="21">
    <location>
        <begin position="103"/>
        <end position="129"/>
    </location>
</feature>
<reference evidence="23" key="2">
    <citation type="submission" date="2019-07" db="EMBL/GenBank/DDBJ databases">
        <authorList>
            <person name="Seetharam A."/>
            <person name="Woodhouse M."/>
            <person name="Cannon E."/>
        </authorList>
    </citation>
    <scope>NUCLEOTIDE SEQUENCE [LARGE SCALE GENOMIC DNA]</scope>
    <source>
        <strain evidence="23">cv. B73</strain>
    </source>
</reference>
<protein>
    <recommendedName>
        <fullName evidence="3">non-specific serine/threonine protein kinase</fullName>
        <ecNumber evidence="3">2.7.11.1</ecNumber>
    </recommendedName>
</protein>
<keyword evidence="11 20" id="KW-0547">Nucleotide-binding</keyword>
<keyword evidence="12" id="KW-0418">Kinase</keyword>
<evidence type="ECO:0000259" key="22">
    <source>
        <dbReference type="PROSITE" id="PS50011"/>
    </source>
</evidence>
<evidence type="ECO:0000256" key="11">
    <source>
        <dbReference type="ARBA" id="ARBA00022741"/>
    </source>
</evidence>
<dbReference type="SUPFAM" id="SSF56112">
    <property type="entry name" value="Protein kinase-like (PK-like)"/>
    <property type="match status" value="1"/>
</dbReference>
<evidence type="ECO:0000256" key="16">
    <source>
        <dbReference type="ARBA" id="ARBA00023170"/>
    </source>
</evidence>
<evidence type="ECO:0000256" key="2">
    <source>
        <dbReference type="ARBA" id="ARBA00004479"/>
    </source>
</evidence>
<evidence type="ECO:0000256" key="15">
    <source>
        <dbReference type="ARBA" id="ARBA00023136"/>
    </source>
</evidence>
<evidence type="ECO:0000256" key="5">
    <source>
        <dbReference type="ARBA" id="ARBA00022553"/>
    </source>
</evidence>
<evidence type="ECO:0000256" key="8">
    <source>
        <dbReference type="ARBA" id="ARBA00022692"/>
    </source>
</evidence>
<evidence type="ECO:0000313" key="23">
    <source>
        <dbReference type="EnsemblPlants" id="Zm00001eb046250_P001"/>
    </source>
</evidence>
<keyword evidence="10" id="KW-0677">Repeat</keyword>
<evidence type="ECO:0000256" key="14">
    <source>
        <dbReference type="ARBA" id="ARBA00022989"/>
    </source>
</evidence>
<dbReference type="Proteomes" id="UP000007305">
    <property type="component" value="Chromosome 1"/>
</dbReference>
<evidence type="ECO:0000256" key="7">
    <source>
        <dbReference type="ARBA" id="ARBA00022679"/>
    </source>
</evidence>
<keyword evidence="24" id="KW-1185">Reference proteome</keyword>
<dbReference type="Gene3D" id="3.80.10.10">
    <property type="entry name" value="Ribonuclease Inhibitor"/>
    <property type="match status" value="1"/>
</dbReference>
<comment type="catalytic activity">
    <reaction evidence="18">
        <text>L-threonyl-[protein] + ATP = O-phospho-L-threonyl-[protein] + ADP + H(+)</text>
        <dbReference type="Rhea" id="RHEA:46608"/>
        <dbReference type="Rhea" id="RHEA-COMP:11060"/>
        <dbReference type="Rhea" id="RHEA-COMP:11605"/>
        <dbReference type="ChEBI" id="CHEBI:15378"/>
        <dbReference type="ChEBI" id="CHEBI:30013"/>
        <dbReference type="ChEBI" id="CHEBI:30616"/>
        <dbReference type="ChEBI" id="CHEBI:61977"/>
        <dbReference type="ChEBI" id="CHEBI:456216"/>
        <dbReference type="EC" id="2.7.11.1"/>
    </reaction>
</comment>
<evidence type="ECO:0000256" key="17">
    <source>
        <dbReference type="ARBA" id="ARBA00023180"/>
    </source>
</evidence>
<dbReference type="PROSITE" id="PS00109">
    <property type="entry name" value="PROTEIN_KINASE_TYR"/>
    <property type="match status" value="1"/>
</dbReference>
<dbReference type="GO" id="GO:0004674">
    <property type="term" value="F:protein serine/threonine kinase activity"/>
    <property type="evidence" value="ECO:0007669"/>
    <property type="project" value="UniProtKB-KW"/>
</dbReference>
<dbReference type="InterPro" id="IPR032675">
    <property type="entry name" value="LRR_dom_sf"/>
</dbReference>
<reference evidence="23" key="3">
    <citation type="submission" date="2021-05" db="UniProtKB">
        <authorList>
            <consortium name="EnsemblPlants"/>
        </authorList>
    </citation>
    <scope>IDENTIFICATION</scope>
    <source>
        <strain evidence="23">cv. B73</strain>
    </source>
</reference>
<dbReference type="Gramene" id="Zm00001eb046250_T001">
    <property type="protein sequence ID" value="Zm00001eb046250_P001"/>
    <property type="gene ID" value="Zm00001eb046250"/>
</dbReference>
<dbReference type="FunCoup" id="A0A804LYV8">
    <property type="interactions" value="432"/>
</dbReference>